<name>A0A2M7SAZ3_9BACT</name>
<protein>
    <recommendedName>
        <fullName evidence="6">GTPase HflX</fullName>
    </recommendedName>
    <alternativeName>
        <fullName evidence="6">GTP-binding protein HflX</fullName>
    </alternativeName>
</protein>
<dbReference type="GO" id="GO:0043022">
    <property type="term" value="F:ribosome binding"/>
    <property type="evidence" value="ECO:0007669"/>
    <property type="project" value="TreeGrafter"/>
</dbReference>
<dbReference type="PRINTS" id="PR00326">
    <property type="entry name" value="GTP1OBG"/>
</dbReference>
<dbReference type="FunFam" id="3.40.50.300:FF:000173">
    <property type="entry name" value="GTPase HflX"/>
    <property type="match status" value="1"/>
</dbReference>
<keyword evidence="1 6" id="KW-0963">Cytoplasm</keyword>
<evidence type="ECO:0000256" key="3">
    <source>
        <dbReference type="ARBA" id="ARBA00022741"/>
    </source>
</evidence>
<gene>
    <name evidence="6 10" type="primary">hflX</name>
    <name evidence="10" type="ORF">COY52_06485</name>
</gene>
<keyword evidence="5 6" id="KW-0342">GTP-binding</keyword>
<feature type="domain" description="Hflx-type G" evidence="9">
    <location>
        <begin position="185"/>
        <end position="351"/>
    </location>
</feature>
<dbReference type="PANTHER" id="PTHR10229:SF0">
    <property type="entry name" value="GTP-BINDING PROTEIN 6-RELATED"/>
    <property type="match status" value="1"/>
</dbReference>
<dbReference type="InterPro" id="IPR027417">
    <property type="entry name" value="P-loop_NTPase"/>
</dbReference>
<dbReference type="HAMAP" id="MF_00900">
    <property type="entry name" value="GTPase_HflX"/>
    <property type="match status" value="1"/>
</dbReference>
<keyword evidence="3 6" id="KW-0547">Nucleotide-binding</keyword>
<accession>A0A2M7SAZ3</accession>
<proteinExistence type="inferred from homology"/>
<feature type="binding site" evidence="7">
    <location>
        <begin position="191"/>
        <end position="198"/>
    </location>
    <ligand>
        <name>GTP</name>
        <dbReference type="ChEBI" id="CHEBI:37565"/>
    </ligand>
</feature>
<reference evidence="11" key="1">
    <citation type="submission" date="2017-09" db="EMBL/GenBank/DDBJ databases">
        <title>Depth-based differentiation of microbial function through sediment-hosted aquifers and enrichment of novel symbionts in the deep terrestrial subsurface.</title>
        <authorList>
            <person name="Probst A.J."/>
            <person name="Ladd B."/>
            <person name="Jarett J.K."/>
            <person name="Geller-Mcgrath D.E."/>
            <person name="Sieber C.M.K."/>
            <person name="Emerson J.B."/>
            <person name="Anantharaman K."/>
            <person name="Thomas B.C."/>
            <person name="Malmstrom R."/>
            <person name="Stieglmeier M."/>
            <person name="Klingl A."/>
            <person name="Woyke T."/>
            <person name="Ryan C.M."/>
            <person name="Banfield J.F."/>
        </authorList>
    </citation>
    <scope>NUCLEOTIDE SEQUENCE [LARGE SCALE GENOMIC DNA]</scope>
</reference>
<dbReference type="GO" id="GO:0005525">
    <property type="term" value="F:GTP binding"/>
    <property type="evidence" value="ECO:0007669"/>
    <property type="project" value="UniProtKB-UniRule"/>
</dbReference>
<dbReference type="GO" id="GO:0046872">
    <property type="term" value="F:metal ion binding"/>
    <property type="evidence" value="ECO:0007669"/>
    <property type="project" value="UniProtKB-KW"/>
</dbReference>
<dbReference type="Pfam" id="PF16360">
    <property type="entry name" value="GTP-bdg_M"/>
    <property type="match status" value="1"/>
</dbReference>
<dbReference type="PROSITE" id="PS51705">
    <property type="entry name" value="G_HFLX"/>
    <property type="match status" value="1"/>
</dbReference>
<keyword evidence="4 8" id="KW-0460">Magnesium</keyword>
<dbReference type="AlphaFoldDB" id="A0A2M7SAZ3"/>
<dbReference type="PIRSF" id="PIRSF006809">
    <property type="entry name" value="GTP-binding_hflX_prd"/>
    <property type="match status" value="1"/>
</dbReference>
<dbReference type="GO" id="GO:0005737">
    <property type="term" value="C:cytoplasm"/>
    <property type="evidence" value="ECO:0007669"/>
    <property type="project" value="UniProtKB-SubCell"/>
</dbReference>
<evidence type="ECO:0000313" key="10">
    <source>
        <dbReference type="EMBL" id="PIZ16685.1"/>
    </source>
</evidence>
<dbReference type="FunFam" id="3.40.50.11060:FF:000001">
    <property type="entry name" value="GTPase HflX"/>
    <property type="match status" value="1"/>
</dbReference>
<keyword evidence="2 8" id="KW-0479">Metal-binding</keyword>
<feature type="binding site" evidence="7">
    <location>
        <begin position="304"/>
        <end position="307"/>
    </location>
    <ligand>
        <name>GTP</name>
        <dbReference type="ChEBI" id="CHEBI:37565"/>
    </ligand>
</feature>
<comment type="cofactor">
    <cofactor evidence="8">
        <name>Mg(2+)</name>
        <dbReference type="ChEBI" id="CHEBI:18420"/>
    </cofactor>
</comment>
<dbReference type="EMBL" id="PFMR01000171">
    <property type="protein sequence ID" value="PIZ16685.1"/>
    <property type="molecule type" value="Genomic_DNA"/>
</dbReference>
<dbReference type="NCBIfam" id="TIGR03156">
    <property type="entry name" value="GTP_HflX"/>
    <property type="match status" value="1"/>
</dbReference>
<dbReference type="InterPro" id="IPR006073">
    <property type="entry name" value="GTP-bd"/>
</dbReference>
<dbReference type="Pfam" id="PF01926">
    <property type="entry name" value="MMR_HSR1"/>
    <property type="match status" value="1"/>
</dbReference>
<evidence type="ECO:0000256" key="5">
    <source>
        <dbReference type="ARBA" id="ARBA00023134"/>
    </source>
</evidence>
<dbReference type="GO" id="GO:0003924">
    <property type="term" value="F:GTPase activity"/>
    <property type="evidence" value="ECO:0007669"/>
    <property type="project" value="UniProtKB-UniRule"/>
</dbReference>
<dbReference type="PANTHER" id="PTHR10229">
    <property type="entry name" value="GTP-BINDING PROTEIN HFLX"/>
    <property type="match status" value="1"/>
</dbReference>
<evidence type="ECO:0000256" key="2">
    <source>
        <dbReference type="ARBA" id="ARBA00022723"/>
    </source>
</evidence>
<dbReference type="InterPro" id="IPR025121">
    <property type="entry name" value="GTPase_HflX_N"/>
</dbReference>
<evidence type="ECO:0000313" key="11">
    <source>
        <dbReference type="Proteomes" id="UP000229307"/>
    </source>
</evidence>
<dbReference type="InterPro" id="IPR016496">
    <property type="entry name" value="GTPase_HflX"/>
</dbReference>
<comment type="similarity">
    <text evidence="6">Belongs to the TRAFAC class OBG-HflX-like GTPase superfamily. HflX GTPase family.</text>
</comment>
<dbReference type="Gene3D" id="3.40.50.300">
    <property type="entry name" value="P-loop containing nucleotide triphosphate hydrolases"/>
    <property type="match status" value="1"/>
</dbReference>
<dbReference type="Gene3D" id="3.40.50.11060">
    <property type="entry name" value="GTPase HflX, N-terminal domain"/>
    <property type="match status" value="1"/>
</dbReference>
<feature type="binding site" evidence="7">
    <location>
        <begin position="329"/>
        <end position="331"/>
    </location>
    <ligand>
        <name>GTP</name>
        <dbReference type="ChEBI" id="CHEBI:37565"/>
    </ligand>
</feature>
<evidence type="ECO:0000256" key="8">
    <source>
        <dbReference type="PIRSR" id="PIRSR006809-2"/>
    </source>
</evidence>
<dbReference type="InterPro" id="IPR042108">
    <property type="entry name" value="GTPase_HflX_N_sf"/>
</dbReference>
<dbReference type="InterPro" id="IPR030394">
    <property type="entry name" value="G_HFLX_dom"/>
</dbReference>
<evidence type="ECO:0000256" key="4">
    <source>
        <dbReference type="ARBA" id="ARBA00022842"/>
    </source>
</evidence>
<dbReference type="Pfam" id="PF13167">
    <property type="entry name" value="GTP-bdg_N"/>
    <property type="match status" value="1"/>
</dbReference>
<organism evidence="10 11">
    <name type="scientific">Candidatus Desantisbacteria bacterium CG_4_10_14_0_8_um_filter_48_22</name>
    <dbReference type="NCBI Taxonomy" id="1974543"/>
    <lineage>
        <taxon>Bacteria</taxon>
        <taxon>Candidatus Desantisiibacteriota</taxon>
    </lineage>
</organism>
<evidence type="ECO:0000259" key="9">
    <source>
        <dbReference type="PROSITE" id="PS51705"/>
    </source>
</evidence>
<feature type="binding site" evidence="7">
    <location>
        <begin position="216"/>
        <end position="220"/>
    </location>
    <ligand>
        <name>GTP</name>
        <dbReference type="ChEBI" id="CHEBI:37565"/>
    </ligand>
</feature>
<dbReference type="Gene3D" id="6.10.250.2860">
    <property type="match status" value="1"/>
</dbReference>
<evidence type="ECO:0000256" key="7">
    <source>
        <dbReference type="PIRSR" id="PIRSR006809-1"/>
    </source>
</evidence>
<feature type="binding site" evidence="8">
    <location>
        <position position="218"/>
    </location>
    <ligand>
        <name>Mg(2+)</name>
        <dbReference type="ChEBI" id="CHEBI:18420"/>
    </ligand>
</feature>
<sequence length="405" mass="45234">MSEKAVIIGLKGPGKDLEEIRRLVNSAGASIAKEFTQSRRRIDSAYYVGKGKAHEAAAFASGTGCNLIIFDGELSPAQQRNLEGVFDMKVIDRTQLILDIFAQRARTSEGKLQVELAQLSHLLPRLTGRGVELSQLAGGIGTRGPGETKLEYDRRRIRKKINILQKETEKIRERRAAQRDSRQFPVISLVGYTNAGKSTLLNTLTNSSVLVDDRLFATLDPTTRKIRLPIHQDVLLSDTVGFIRKLPHQLIVAFRATLEEIKEADLLLHVVDVSSPEMENEMHAVSTVLEEIGAVSQPVITVFNKTDKCGSREAVERLLRIVPDSVAVSALTGKGLDILLDRIIHFFSGRRTHVKFSIPYDTGIKFLPVFFARGEILKKEFVNGRIIIEGIIDNEIAKKFERYRI</sequence>
<dbReference type="SUPFAM" id="SSF52540">
    <property type="entry name" value="P-loop containing nucleoside triphosphate hydrolases"/>
    <property type="match status" value="1"/>
</dbReference>
<dbReference type="InterPro" id="IPR032305">
    <property type="entry name" value="GTP-bd_M"/>
</dbReference>
<dbReference type="Proteomes" id="UP000229307">
    <property type="component" value="Unassembled WGS sequence"/>
</dbReference>
<evidence type="ECO:0000256" key="1">
    <source>
        <dbReference type="ARBA" id="ARBA00022490"/>
    </source>
</evidence>
<evidence type="ECO:0000256" key="6">
    <source>
        <dbReference type="HAMAP-Rule" id="MF_00900"/>
    </source>
</evidence>
<feature type="binding site" evidence="7">
    <location>
        <begin position="238"/>
        <end position="241"/>
    </location>
    <ligand>
        <name>GTP</name>
        <dbReference type="ChEBI" id="CHEBI:37565"/>
    </ligand>
</feature>
<comment type="function">
    <text evidence="6">GTPase that associates with the 50S ribosomal subunit and may have a role during protein synthesis or ribosome biogenesis.</text>
</comment>
<comment type="subcellular location">
    <subcellularLocation>
        <location evidence="6">Cytoplasm</location>
    </subcellularLocation>
    <text evidence="6">May associate with membranes.</text>
</comment>
<comment type="caution">
    <text evidence="10">The sequence shown here is derived from an EMBL/GenBank/DDBJ whole genome shotgun (WGS) entry which is preliminary data.</text>
</comment>
<dbReference type="CDD" id="cd01878">
    <property type="entry name" value="HflX"/>
    <property type="match status" value="1"/>
</dbReference>
<feature type="binding site" evidence="8">
    <location>
        <position position="198"/>
    </location>
    <ligand>
        <name>Mg(2+)</name>
        <dbReference type="ChEBI" id="CHEBI:18420"/>
    </ligand>
</feature>
<comment type="subunit">
    <text evidence="6">Monomer. Associates with the 50S ribosomal subunit.</text>
</comment>